<evidence type="ECO:0000313" key="1">
    <source>
        <dbReference type="EMBL" id="TWD14598.1"/>
    </source>
</evidence>
<protein>
    <submittedName>
        <fullName evidence="1">Uncharacterized protein</fullName>
    </submittedName>
</protein>
<reference evidence="1 2" key="1">
    <citation type="submission" date="2019-06" db="EMBL/GenBank/DDBJ databases">
        <title>Sequencing the genomes of 1000 actinobacteria strains.</title>
        <authorList>
            <person name="Klenk H.-P."/>
        </authorList>
    </citation>
    <scope>NUCLEOTIDE SEQUENCE [LARGE SCALE GENOMIC DNA]</scope>
    <source>
        <strain evidence="1 2">DSM 18935</strain>
    </source>
</reference>
<organism evidence="1 2">
    <name type="scientific">Marihabitans asiaticum</name>
    <dbReference type="NCBI Taxonomy" id="415218"/>
    <lineage>
        <taxon>Bacteria</taxon>
        <taxon>Bacillati</taxon>
        <taxon>Actinomycetota</taxon>
        <taxon>Actinomycetes</taxon>
        <taxon>Micrococcales</taxon>
        <taxon>Intrasporangiaceae</taxon>
        <taxon>Marihabitans</taxon>
    </lineage>
</organism>
<dbReference type="Proteomes" id="UP000315628">
    <property type="component" value="Unassembled WGS sequence"/>
</dbReference>
<sequence length="164" mass="18317">MRWPRRQHPPPAPQDLDHGERVIAAAPLDDGGTITVTTHRLIVDGPESVRCPWHLIDSGGYRPDRDELWASFVDERPRQTWRISAPAQVPDAFRERVQASVVLVERVDIDRATSARVVLRKDLSDGALSVQVLYKDGADPDHPELRAGVADSVTRLAEHVGREL</sequence>
<dbReference type="RefSeq" id="WP_144857452.1">
    <property type="nucleotide sequence ID" value="NZ_BAAAYT010000005.1"/>
</dbReference>
<gene>
    <name evidence="1" type="ORF">FB557_2012</name>
</gene>
<keyword evidence="2" id="KW-1185">Reference proteome</keyword>
<proteinExistence type="predicted"/>
<name>A0A560WAE5_9MICO</name>
<comment type="caution">
    <text evidence="1">The sequence shown here is derived from an EMBL/GenBank/DDBJ whole genome shotgun (WGS) entry which is preliminary data.</text>
</comment>
<accession>A0A560WAE5</accession>
<evidence type="ECO:0000313" key="2">
    <source>
        <dbReference type="Proteomes" id="UP000315628"/>
    </source>
</evidence>
<dbReference type="OrthoDB" id="5144898at2"/>
<dbReference type="EMBL" id="VIUW01000003">
    <property type="protein sequence ID" value="TWD14598.1"/>
    <property type="molecule type" value="Genomic_DNA"/>
</dbReference>
<dbReference type="AlphaFoldDB" id="A0A560WAE5"/>